<feature type="region of interest" description="Disordered" evidence="1">
    <location>
        <begin position="1"/>
        <end position="30"/>
    </location>
</feature>
<feature type="compositionally biased region" description="Gly residues" evidence="1">
    <location>
        <begin position="424"/>
        <end position="437"/>
    </location>
</feature>
<feature type="compositionally biased region" description="Polar residues" evidence="1">
    <location>
        <begin position="15"/>
        <end position="27"/>
    </location>
</feature>
<dbReference type="AlphaFoldDB" id="A0A2C9M5T8"/>
<protein>
    <submittedName>
        <fullName evidence="2">Uncharacterized protein</fullName>
    </submittedName>
</protein>
<dbReference type="KEGG" id="bgt:106062286"/>
<organism evidence="2 3">
    <name type="scientific">Biomphalaria glabrata</name>
    <name type="common">Bloodfluke planorb</name>
    <name type="synonym">Freshwater snail</name>
    <dbReference type="NCBI Taxonomy" id="6526"/>
    <lineage>
        <taxon>Eukaryota</taxon>
        <taxon>Metazoa</taxon>
        <taxon>Spiralia</taxon>
        <taxon>Lophotrochozoa</taxon>
        <taxon>Mollusca</taxon>
        <taxon>Gastropoda</taxon>
        <taxon>Heterobranchia</taxon>
        <taxon>Euthyneura</taxon>
        <taxon>Panpulmonata</taxon>
        <taxon>Hygrophila</taxon>
        <taxon>Lymnaeoidea</taxon>
        <taxon>Planorbidae</taxon>
        <taxon>Biomphalaria</taxon>
    </lineage>
</organism>
<dbReference type="Proteomes" id="UP000076420">
    <property type="component" value="Unassembled WGS sequence"/>
</dbReference>
<dbReference type="VEuPathDB" id="VectorBase:BGLB038901"/>
<evidence type="ECO:0000256" key="1">
    <source>
        <dbReference type="SAM" id="MobiDB-lite"/>
    </source>
</evidence>
<dbReference type="VEuPathDB" id="VectorBase:BGLAX_033437"/>
<evidence type="ECO:0000313" key="2">
    <source>
        <dbReference type="EnsemblMetazoa" id="BGLB038901-PA"/>
    </source>
</evidence>
<dbReference type="EnsemblMetazoa" id="BGLB038901-RA">
    <property type="protein sequence ID" value="BGLB038901-PA"/>
    <property type="gene ID" value="BGLB038901"/>
</dbReference>
<reference evidence="2" key="1">
    <citation type="submission" date="2020-05" db="UniProtKB">
        <authorList>
            <consortium name="EnsemblMetazoa"/>
        </authorList>
    </citation>
    <scope>IDENTIFICATION</scope>
    <source>
        <strain evidence="2">BB02</strain>
    </source>
</reference>
<proteinExistence type="predicted"/>
<evidence type="ECO:0000313" key="3">
    <source>
        <dbReference type="Proteomes" id="UP000076420"/>
    </source>
</evidence>
<feature type="compositionally biased region" description="Basic and acidic residues" evidence="1">
    <location>
        <begin position="1"/>
        <end position="12"/>
    </location>
</feature>
<name>A0A2C9M5T8_BIOGL</name>
<sequence length="540" mass="59229">MNTTEKNIREARSITLGTEGQGEQSEGPTKEQMLCIIETRLTEGRCRDTARERAENGHDPKTACSTLRTFEKSLSVVGCTDRDYAVLEEVVCDHQNLECSLFESGSNEITSRGLNGGNEIESEGPTKEQMLCIIETRLNEGRCRDTARERAENGHDPKTACSTLRTFEKSLSVVGCTDRDYAVLEEVVCDHKNLECSLFSTYEKDETEMPTNKVARAAEVPAKQVSKEKVLCVIETLTPGLCRNTARERAENNHDPENGCQTLLTMKYGLSAVNCSDEDYEKMKAVVCDGKDVPCTRANADYTATTTTTTPVAPTVEDPANKVSKENVMCAIETLTPGRCRETARERAQHNHDPRIACTTVMSFQPSLSTVNCTERDFNTIKAAVCDGVDMCGKSNSGRHNVTLRSILRSSSSQQPGYDSQRPGNGGRRPGNGGQRPGIGSQRPGNGSQRRDNGSQRSGNTSTKEKILCIIETLSSERCKSSARQHAQSGSNPESACKTLESFKNDLAVVGCNTEDYRKLHAVVCERRDVPCRMSGRTSS</sequence>
<gene>
    <name evidence="2" type="primary">106062286</name>
</gene>
<feature type="region of interest" description="Disordered" evidence="1">
    <location>
        <begin position="407"/>
        <end position="463"/>
    </location>
</feature>
<accession>A0A2C9M5T8</accession>